<sequence>MDFKVRLMTIDRLISEKGVVTFEELQRATGAAPATVKRDIRYMREELKAPITFSRLRGGYLFAKNRAEAKREDFYDRRSMWFTPDELYCMVKTLDDFSDLEKNRKGYLVKDLRQMAARIRTSMFQDQADADELLKRVVIHEQKRKPIVSDTFEVIGQALVHRQRVRIVYYSDNKKEETRRVVSPMRLNYYRNRWYLDAWCHEKGALRSFNIENIRCADIMQMSAKVVPMKTVQAELDRFYGLYRSGDLTWARIRFAGIASKIASQVVWHPDQMELWLKDDLYELTIPYSGNSPELVGDILRYGPAAKVVEPESLKNEVREALAASLKNYDK</sequence>
<dbReference type="RefSeq" id="WP_205050471.1">
    <property type="nucleotide sequence ID" value="NZ_JACJKX010000010.1"/>
</dbReference>
<reference evidence="4 5" key="1">
    <citation type="journal article" date="2021" name="Sci. Rep.">
        <title>The distribution of antibiotic resistance genes in chicken gut microbiota commensals.</title>
        <authorList>
            <person name="Juricova H."/>
            <person name="Matiasovicova J."/>
            <person name="Kubasova T."/>
            <person name="Cejkova D."/>
            <person name="Rychlik I."/>
        </authorList>
    </citation>
    <scope>NUCLEOTIDE SEQUENCE [LARGE SCALE GENOMIC DNA]</scope>
    <source>
        <strain evidence="4 5">An562</strain>
    </source>
</reference>
<dbReference type="EMBL" id="JACJKX010000010">
    <property type="protein sequence ID" value="MBM6928882.1"/>
    <property type="molecule type" value="Genomic_DNA"/>
</dbReference>
<dbReference type="Proteomes" id="UP000777002">
    <property type="component" value="Unassembled WGS sequence"/>
</dbReference>
<gene>
    <name evidence="4" type="ORF">H5985_06320</name>
</gene>
<dbReference type="PANTHER" id="PTHR34580">
    <property type="match status" value="1"/>
</dbReference>
<feature type="domain" description="HTH deoR-type" evidence="3">
    <location>
        <begin position="3"/>
        <end position="62"/>
    </location>
</feature>
<accession>A0ABS2GVX9</accession>
<evidence type="ECO:0000313" key="5">
    <source>
        <dbReference type="Proteomes" id="UP000777002"/>
    </source>
</evidence>
<dbReference type="InterPro" id="IPR026881">
    <property type="entry name" value="WYL_dom"/>
</dbReference>
<dbReference type="Pfam" id="PF13280">
    <property type="entry name" value="WYL"/>
    <property type="match status" value="1"/>
</dbReference>
<protein>
    <submittedName>
        <fullName evidence="4">WYL domain-containing protein</fullName>
    </submittedName>
</protein>
<proteinExistence type="predicted"/>
<dbReference type="PROSITE" id="PS52050">
    <property type="entry name" value="WYL"/>
    <property type="match status" value="1"/>
</dbReference>
<keyword evidence="5" id="KW-1185">Reference proteome</keyword>
<evidence type="ECO:0000256" key="1">
    <source>
        <dbReference type="ARBA" id="ARBA00023015"/>
    </source>
</evidence>
<evidence type="ECO:0000256" key="2">
    <source>
        <dbReference type="ARBA" id="ARBA00023163"/>
    </source>
</evidence>
<keyword evidence="1" id="KW-0805">Transcription regulation</keyword>
<dbReference type="PROSITE" id="PS51000">
    <property type="entry name" value="HTH_DEOR_2"/>
    <property type="match status" value="1"/>
</dbReference>
<dbReference type="PANTHER" id="PTHR34580:SF3">
    <property type="entry name" value="PROTEIN PAFB"/>
    <property type="match status" value="1"/>
</dbReference>
<evidence type="ECO:0000313" key="4">
    <source>
        <dbReference type="EMBL" id="MBM6928882.1"/>
    </source>
</evidence>
<keyword evidence="2" id="KW-0804">Transcription</keyword>
<dbReference type="InterPro" id="IPR057727">
    <property type="entry name" value="WCX_dom"/>
</dbReference>
<organism evidence="4 5">
    <name type="scientific">Parasutterella secunda</name>
    <dbReference type="NCBI Taxonomy" id="626947"/>
    <lineage>
        <taxon>Bacteria</taxon>
        <taxon>Pseudomonadati</taxon>
        <taxon>Pseudomonadota</taxon>
        <taxon>Betaproteobacteria</taxon>
        <taxon>Burkholderiales</taxon>
        <taxon>Sutterellaceae</taxon>
        <taxon>Parasutterella</taxon>
    </lineage>
</organism>
<dbReference type="InterPro" id="IPR001034">
    <property type="entry name" value="DeoR_HTH"/>
</dbReference>
<name>A0ABS2GVX9_9BURK</name>
<dbReference type="Pfam" id="PF25583">
    <property type="entry name" value="WCX"/>
    <property type="match status" value="1"/>
</dbReference>
<comment type="caution">
    <text evidence="4">The sequence shown here is derived from an EMBL/GenBank/DDBJ whole genome shotgun (WGS) entry which is preliminary data.</text>
</comment>
<evidence type="ECO:0000259" key="3">
    <source>
        <dbReference type="PROSITE" id="PS51000"/>
    </source>
</evidence>
<dbReference type="InterPro" id="IPR051534">
    <property type="entry name" value="CBASS_pafABC_assoc_protein"/>
</dbReference>